<evidence type="ECO:0000313" key="1">
    <source>
        <dbReference type="EMBL" id="GAA2012275.1"/>
    </source>
</evidence>
<accession>A0ABP5F3Y5</accession>
<evidence type="ECO:0000313" key="2">
    <source>
        <dbReference type="Proteomes" id="UP001500755"/>
    </source>
</evidence>
<proteinExistence type="predicted"/>
<organism evidence="1 2">
    <name type="scientific">Brevibacterium samyangense</name>
    <dbReference type="NCBI Taxonomy" id="366888"/>
    <lineage>
        <taxon>Bacteria</taxon>
        <taxon>Bacillati</taxon>
        <taxon>Actinomycetota</taxon>
        <taxon>Actinomycetes</taxon>
        <taxon>Micrococcales</taxon>
        <taxon>Brevibacteriaceae</taxon>
        <taxon>Brevibacterium</taxon>
    </lineage>
</organism>
<dbReference type="Proteomes" id="UP001500755">
    <property type="component" value="Unassembled WGS sequence"/>
</dbReference>
<gene>
    <name evidence="1" type="ORF">GCM10009755_24670</name>
</gene>
<name>A0ABP5F3Y5_9MICO</name>
<protein>
    <submittedName>
        <fullName evidence="1">Uncharacterized protein</fullName>
    </submittedName>
</protein>
<sequence length="61" mass="6406">MSTFAAVLFLALIAVAIVAGYYAIGRFVTDAQFNVADRGTGFHGFLATVHRGFDAAGIARV</sequence>
<reference evidence="2" key="1">
    <citation type="journal article" date="2019" name="Int. J. Syst. Evol. Microbiol.">
        <title>The Global Catalogue of Microorganisms (GCM) 10K type strain sequencing project: providing services to taxonomists for standard genome sequencing and annotation.</title>
        <authorList>
            <consortium name="The Broad Institute Genomics Platform"/>
            <consortium name="The Broad Institute Genome Sequencing Center for Infectious Disease"/>
            <person name="Wu L."/>
            <person name="Ma J."/>
        </authorList>
    </citation>
    <scope>NUCLEOTIDE SEQUENCE [LARGE SCALE GENOMIC DNA]</scope>
    <source>
        <strain evidence="2">JCM 14546</strain>
    </source>
</reference>
<dbReference type="RefSeq" id="WP_344310122.1">
    <property type="nucleotide sequence ID" value="NZ_BAAANO010000025.1"/>
</dbReference>
<comment type="caution">
    <text evidence="1">The sequence shown here is derived from an EMBL/GenBank/DDBJ whole genome shotgun (WGS) entry which is preliminary data.</text>
</comment>
<dbReference type="EMBL" id="BAAANO010000025">
    <property type="protein sequence ID" value="GAA2012275.1"/>
    <property type="molecule type" value="Genomic_DNA"/>
</dbReference>
<keyword evidence="2" id="KW-1185">Reference proteome</keyword>